<name>A0A1H9GC48_9ACTN</name>
<gene>
    <name evidence="2" type="ORF">SAMN05421756_103577</name>
</gene>
<keyword evidence="3" id="KW-1185">Reference proteome</keyword>
<evidence type="ECO:0000259" key="1">
    <source>
        <dbReference type="Pfam" id="PF01370"/>
    </source>
</evidence>
<evidence type="ECO:0000313" key="2">
    <source>
        <dbReference type="EMBL" id="SEQ47647.1"/>
    </source>
</evidence>
<dbReference type="Proteomes" id="UP000198504">
    <property type="component" value="Unassembled WGS sequence"/>
</dbReference>
<dbReference type="SUPFAM" id="SSF51735">
    <property type="entry name" value="NAD(P)-binding Rossmann-fold domains"/>
    <property type="match status" value="1"/>
</dbReference>
<accession>A0A1H9GC48</accession>
<dbReference type="STRING" id="1036181.SAMN05421756_103577"/>
<dbReference type="Pfam" id="PF01370">
    <property type="entry name" value="Epimerase"/>
    <property type="match status" value="2"/>
</dbReference>
<feature type="domain" description="NAD-dependent epimerase/dehydratase" evidence="1">
    <location>
        <begin position="3"/>
        <end position="115"/>
    </location>
</feature>
<sequence length="330" mass="34186">MRVLVTGGAGFIGRRVVLRLQELGHEPVVLDRALDAADDVTDLPRVREVMDGCDAVAHLAAKVGLGLDIDDIDDYVRTNDVGTAVVLRAAANLGVGPVAYASSMVVYGEGAYACPVHGPTSPPPRAVADLEAGRFDPLCPRCGADLVPGLVPEDAAMDPRNVYAATKAQGEYLAAAWARETGGSVAALRFHNVYGPGMPRNTPYAGVASLFASAIARGEAPRVFEDGGQRRNFVHVDDVAAAVVTALEAASAGGLAPGVTPLNIGSPDVTTVGRMAEVLSEELHGPAPVVTGQFRLGDVRHITADCSAAERVLGWRAVRPLSSIAELATG</sequence>
<proteinExistence type="predicted"/>
<reference evidence="3" key="1">
    <citation type="submission" date="2016-10" db="EMBL/GenBank/DDBJ databases">
        <authorList>
            <person name="Varghese N."/>
            <person name="Submissions S."/>
        </authorList>
    </citation>
    <scope>NUCLEOTIDE SEQUENCE [LARGE SCALE GENOMIC DNA]</scope>
    <source>
        <strain evidence="3">CGMCC 4.6856</strain>
    </source>
</reference>
<feature type="domain" description="NAD-dependent epimerase/dehydratase" evidence="1">
    <location>
        <begin position="156"/>
        <end position="253"/>
    </location>
</feature>
<dbReference type="InterPro" id="IPR036291">
    <property type="entry name" value="NAD(P)-bd_dom_sf"/>
</dbReference>
<dbReference type="Gene3D" id="3.40.50.720">
    <property type="entry name" value="NAD(P)-binding Rossmann-like Domain"/>
    <property type="match status" value="1"/>
</dbReference>
<dbReference type="AlphaFoldDB" id="A0A1H9GC48"/>
<protein>
    <submittedName>
        <fullName evidence="2">dTDP-L-rhamnose 4-epimerase</fullName>
    </submittedName>
</protein>
<evidence type="ECO:0000313" key="3">
    <source>
        <dbReference type="Proteomes" id="UP000198504"/>
    </source>
</evidence>
<dbReference type="OrthoDB" id="9801785at2"/>
<organism evidence="2 3">
    <name type="scientific">Microlunatus flavus</name>
    <dbReference type="NCBI Taxonomy" id="1036181"/>
    <lineage>
        <taxon>Bacteria</taxon>
        <taxon>Bacillati</taxon>
        <taxon>Actinomycetota</taxon>
        <taxon>Actinomycetes</taxon>
        <taxon>Propionibacteriales</taxon>
        <taxon>Propionibacteriaceae</taxon>
        <taxon>Microlunatus</taxon>
    </lineage>
</organism>
<dbReference type="InterPro" id="IPR001509">
    <property type="entry name" value="Epimerase_deHydtase"/>
</dbReference>
<dbReference type="RefSeq" id="WP_091179513.1">
    <property type="nucleotide sequence ID" value="NZ_FOFA01000003.1"/>
</dbReference>
<dbReference type="InterPro" id="IPR050177">
    <property type="entry name" value="Lipid_A_modif_metabolic_enz"/>
</dbReference>
<dbReference type="PANTHER" id="PTHR43245:SF13">
    <property type="entry name" value="UDP-D-APIOSE_UDP-D-XYLOSE SYNTHASE 2"/>
    <property type="match status" value="1"/>
</dbReference>
<dbReference type="PANTHER" id="PTHR43245">
    <property type="entry name" value="BIFUNCTIONAL POLYMYXIN RESISTANCE PROTEIN ARNA"/>
    <property type="match status" value="1"/>
</dbReference>
<dbReference type="EMBL" id="FOFA01000003">
    <property type="protein sequence ID" value="SEQ47647.1"/>
    <property type="molecule type" value="Genomic_DNA"/>
</dbReference>